<dbReference type="RefSeq" id="WP_197006050.1">
    <property type="nucleotide sequence ID" value="NZ_BONS01000012.1"/>
</dbReference>
<name>A0A8J7KMP4_9ACTN</name>
<dbReference type="NCBIfam" id="NF041638">
    <property type="entry name" value="QRL_CxxC_CxxC"/>
    <property type="match status" value="1"/>
</dbReference>
<organism evidence="1 2">
    <name type="scientific">Longispora fulva</name>
    <dbReference type="NCBI Taxonomy" id="619741"/>
    <lineage>
        <taxon>Bacteria</taxon>
        <taxon>Bacillati</taxon>
        <taxon>Actinomycetota</taxon>
        <taxon>Actinomycetes</taxon>
        <taxon>Micromonosporales</taxon>
        <taxon>Micromonosporaceae</taxon>
        <taxon>Longispora</taxon>
    </lineage>
</organism>
<comment type="caution">
    <text evidence="1">The sequence shown here is derived from an EMBL/GenBank/DDBJ whole genome shotgun (WGS) entry which is preliminary data.</text>
</comment>
<accession>A0A8J7KMP4</accession>
<evidence type="ECO:0000313" key="1">
    <source>
        <dbReference type="EMBL" id="MBG6139386.1"/>
    </source>
</evidence>
<reference evidence="1" key="1">
    <citation type="submission" date="2020-11" db="EMBL/GenBank/DDBJ databases">
        <title>Sequencing the genomes of 1000 actinobacteria strains.</title>
        <authorList>
            <person name="Klenk H.-P."/>
        </authorList>
    </citation>
    <scope>NUCLEOTIDE SEQUENCE</scope>
    <source>
        <strain evidence="1">DSM 45356</strain>
    </source>
</reference>
<sequence>MAIATRYRAAFFDPDALRHPVPTFPWKSAPAGLATRRQLRAEGLRPGGQEIAAQVLWRGVGGVRTAYLYRVALALPKRTATPAQLAAIGEALRARRTCSTCGTERTYYIPRKFGECLTCAGMES</sequence>
<dbReference type="Proteomes" id="UP000622552">
    <property type="component" value="Unassembled WGS sequence"/>
</dbReference>
<gene>
    <name evidence="1" type="ORF">IW245_005580</name>
</gene>
<protein>
    <submittedName>
        <fullName evidence="1">Uncharacterized protein</fullName>
    </submittedName>
</protein>
<proteinExistence type="predicted"/>
<dbReference type="EMBL" id="JADOUF010000001">
    <property type="protein sequence ID" value="MBG6139386.1"/>
    <property type="molecule type" value="Genomic_DNA"/>
</dbReference>
<dbReference type="InterPro" id="IPR048142">
    <property type="entry name" value="QRL_CxxC_CxxC"/>
</dbReference>
<keyword evidence="2" id="KW-1185">Reference proteome</keyword>
<evidence type="ECO:0000313" key="2">
    <source>
        <dbReference type="Proteomes" id="UP000622552"/>
    </source>
</evidence>
<dbReference type="AlphaFoldDB" id="A0A8J7KMP4"/>